<dbReference type="PROSITE" id="PS50850">
    <property type="entry name" value="MFS"/>
    <property type="match status" value="1"/>
</dbReference>
<evidence type="ECO:0000256" key="3">
    <source>
        <dbReference type="ARBA" id="ARBA00022475"/>
    </source>
</evidence>
<evidence type="ECO:0000256" key="1">
    <source>
        <dbReference type="ARBA" id="ARBA00004651"/>
    </source>
</evidence>
<feature type="transmembrane region" description="Helical" evidence="8">
    <location>
        <begin position="220"/>
        <end position="242"/>
    </location>
</feature>
<feature type="domain" description="Kazal-like" evidence="10">
    <location>
        <begin position="448"/>
        <end position="503"/>
    </location>
</feature>
<evidence type="ECO:0000256" key="7">
    <source>
        <dbReference type="ARBA" id="ARBA00023157"/>
    </source>
</evidence>
<dbReference type="EnsemblMetazoa" id="XM_011407263.2">
    <property type="protein sequence ID" value="XP_011405565.2"/>
    <property type="gene ID" value="LOC100641977"/>
</dbReference>
<dbReference type="Proteomes" id="UP000007879">
    <property type="component" value="Unassembled WGS sequence"/>
</dbReference>
<dbReference type="InterPro" id="IPR002350">
    <property type="entry name" value="Kazal_dom"/>
</dbReference>
<feature type="transmembrane region" description="Helical" evidence="8">
    <location>
        <begin position="262"/>
        <end position="283"/>
    </location>
</feature>
<feature type="transmembrane region" description="Helical" evidence="8">
    <location>
        <begin position="377"/>
        <end position="401"/>
    </location>
</feature>
<sequence>MATSHEELEEVESTSDCDEVRTPAVPQELLASYNFGCGPFHPRSLQFLASRRAFTVFLCLFAVIEGAIVIGLTSVNLSSISKRYHFTSTAAGVIPTTFDITVTLSVVFICYFGGRAHKPRWLGISMIVLGIGSLTFASPQLFLGSYSPSGGSSSQYQDELCQDVRHYEISCLESDRIAYGLFVFGKVLMGLGAAPLYTVAQAYLDEIVHPKYISIYMGTYHAMGIFGPVLGYGLGSSLLSVYVDPWTETSLKPSDPSWVGAWWISFLLIGILSLMAAVPFLMYPRYLSDSYSIWKERVKEMAKTYKDDPDRLIQKGSIDVRILKDFYIQIRRLFLNPSFIFCSLALGGLYLVSSGIVVFGPQFLESEFYQSPTAAGLIAGAIGVTTAVFGVLTGAFIIYIFKLRGRKMMFLCFVVSILSAPLALGLFVHCPSTVVVGINTPGMNGSYGVDGASCVQECDCLSHSFEPVCGQNGLTYFSPCRAGCFNTTNSVDEKNYHNCQCVKDEISINSNDSHQYTASNGKCHVDCKLLIPFIVGAMFVLSSVFVLQIPIYYFTIRVVADDQRSLALGLQSAIWRLSGAIPGPIIFGIIFDSSCLKWEGTCGHHGNCWLYDNSHLSLATISFAVPVMVVVSLFFLLSFLTFPKTTKEEEQERSGSVKDGSSDSCVKLNGVYETESEVDDDKEQLIRPEN</sequence>
<evidence type="ECO:0000313" key="11">
    <source>
        <dbReference type="EnsemblMetazoa" id="Aqu2.1.24979_001"/>
    </source>
</evidence>
<evidence type="ECO:0000256" key="6">
    <source>
        <dbReference type="ARBA" id="ARBA00023136"/>
    </source>
</evidence>
<dbReference type="SUPFAM" id="SSF103473">
    <property type="entry name" value="MFS general substrate transporter"/>
    <property type="match status" value="1"/>
</dbReference>
<keyword evidence="3" id="KW-1003">Cell membrane</keyword>
<dbReference type="Pfam" id="PF07648">
    <property type="entry name" value="Kazal_2"/>
    <property type="match status" value="1"/>
</dbReference>
<name>A0A1X7UBD9_AMPQE</name>
<dbReference type="AlphaFoldDB" id="A0A1X7UBD9"/>
<reference evidence="11" key="2">
    <citation type="submission" date="2017-05" db="UniProtKB">
        <authorList>
            <consortium name="EnsemblMetazoa"/>
        </authorList>
    </citation>
    <scope>IDENTIFICATION</scope>
</reference>
<evidence type="ECO:0000313" key="12">
    <source>
        <dbReference type="Proteomes" id="UP000007879"/>
    </source>
</evidence>
<evidence type="ECO:0000256" key="2">
    <source>
        <dbReference type="ARBA" id="ARBA00009657"/>
    </source>
</evidence>
<dbReference type="PANTHER" id="PTHR11388:SF100">
    <property type="entry name" value="SOLUTE CARRIER ORGANIC ANION TRANSPORTER FAMILY MEMBER 4A1"/>
    <property type="match status" value="1"/>
</dbReference>
<dbReference type="KEGG" id="aqu:100641977"/>
<reference evidence="12" key="1">
    <citation type="journal article" date="2010" name="Nature">
        <title>The Amphimedon queenslandica genome and the evolution of animal complexity.</title>
        <authorList>
            <person name="Srivastava M."/>
            <person name="Simakov O."/>
            <person name="Chapman J."/>
            <person name="Fahey B."/>
            <person name="Gauthier M.E."/>
            <person name="Mitros T."/>
            <person name="Richards G.S."/>
            <person name="Conaco C."/>
            <person name="Dacre M."/>
            <person name="Hellsten U."/>
            <person name="Larroux C."/>
            <person name="Putnam N.H."/>
            <person name="Stanke M."/>
            <person name="Adamska M."/>
            <person name="Darling A."/>
            <person name="Degnan S.M."/>
            <person name="Oakley T.H."/>
            <person name="Plachetzki D.C."/>
            <person name="Zhai Y."/>
            <person name="Adamski M."/>
            <person name="Calcino A."/>
            <person name="Cummins S.F."/>
            <person name="Goodstein D.M."/>
            <person name="Harris C."/>
            <person name="Jackson D.J."/>
            <person name="Leys S.P."/>
            <person name="Shu S."/>
            <person name="Woodcroft B.J."/>
            <person name="Vervoort M."/>
            <person name="Kosik K.S."/>
            <person name="Manning G."/>
            <person name="Degnan B.M."/>
            <person name="Rokhsar D.S."/>
        </authorList>
    </citation>
    <scope>NUCLEOTIDE SEQUENCE [LARGE SCALE GENOMIC DNA]</scope>
</reference>
<evidence type="ECO:0000256" key="5">
    <source>
        <dbReference type="ARBA" id="ARBA00022989"/>
    </source>
</evidence>
<dbReference type="GO" id="GO:0043252">
    <property type="term" value="P:sodium-independent organic anion transport"/>
    <property type="evidence" value="ECO:0007669"/>
    <property type="project" value="TreeGrafter"/>
</dbReference>
<feature type="transmembrane region" description="Helical" evidence="8">
    <location>
        <begin position="619"/>
        <end position="642"/>
    </location>
</feature>
<keyword evidence="5 8" id="KW-1133">Transmembrane helix</keyword>
<feature type="transmembrane region" description="Helical" evidence="8">
    <location>
        <begin position="121"/>
        <end position="143"/>
    </location>
</feature>
<feature type="domain" description="Major facilitator superfamily (MFS) profile" evidence="9">
    <location>
        <begin position="55"/>
        <end position="646"/>
    </location>
</feature>
<gene>
    <name evidence="11" type="primary">100641977</name>
</gene>
<accession>A0A1X7UBD9</accession>
<keyword evidence="12" id="KW-1185">Reference proteome</keyword>
<feature type="transmembrane region" description="Helical" evidence="8">
    <location>
        <begin position="529"/>
        <end position="553"/>
    </location>
</feature>
<dbReference type="OrthoDB" id="5062115at2759"/>
<proteinExistence type="inferred from homology"/>
<feature type="transmembrane region" description="Helical" evidence="8">
    <location>
        <begin position="53"/>
        <end position="73"/>
    </location>
</feature>
<feature type="transmembrane region" description="Helical" evidence="8">
    <location>
        <begin position="177"/>
        <end position="199"/>
    </location>
</feature>
<dbReference type="GO" id="GO:0015347">
    <property type="term" value="F:sodium-independent organic anion transmembrane transporter activity"/>
    <property type="evidence" value="ECO:0007669"/>
    <property type="project" value="TreeGrafter"/>
</dbReference>
<evidence type="ECO:0000259" key="9">
    <source>
        <dbReference type="PROSITE" id="PS50850"/>
    </source>
</evidence>
<keyword evidence="8" id="KW-0406">Ion transport</keyword>
<keyword evidence="4 8" id="KW-0812">Transmembrane</keyword>
<dbReference type="InterPro" id="IPR036058">
    <property type="entry name" value="Kazal_dom_sf"/>
</dbReference>
<comment type="similarity">
    <text evidence="2 8">Belongs to the organo anion transporter (TC 2.A.60) family.</text>
</comment>
<dbReference type="eggNOG" id="KOG3626">
    <property type="taxonomic scope" value="Eukaryota"/>
</dbReference>
<dbReference type="OMA" id="NATCNAQ"/>
<feature type="transmembrane region" description="Helical" evidence="8">
    <location>
        <begin position="93"/>
        <end position="114"/>
    </location>
</feature>
<keyword evidence="7" id="KW-1015">Disulfide bond</keyword>
<dbReference type="InterPro" id="IPR036259">
    <property type="entry name" value="MFS_trans_sf"/>
</dbReference>
<dbReference type="InterPro" id="IPR004156">
    <property type="entry name" value="OATP"/>
</dbReference>
<dbReference type="Pfam" id="PF03137">
    <property type="entry name" value="OATP"/>
    <property type="match status" value="1"/>
</dbReference>
<dbReference type="SUPFAM" id="SSF100895">
    <property type="entry name" value="Kazal-type serine protease inhibitors"/>
    <property type="match status" value="1"/>
</dbReference>
<dbReference type="Gene3D" id="1.20.1250.20">
    <property type="entry name" value="MFS general substrate transporter like domains"/>
    <property type="match status" value="1"/>
</dbReference>
<dbReference type="EnsemblMetazoa" id="Aqu2.1.24979_001">
    <property type="protein sequence ID" value="Aqu2.1.24979_001"/>
    <property type="gene ID" value="Aqu2.1.24979"/>
</dbReference>
<keyword evidence="6 8" id="KW-0472">Membrane</keyword>
<dbReference type="CDD" id="cd17336">
    <property type="entry name" value="MFS_SLCO_OATP"/>
    <property type="match status" value="1"/>
</dbReference>
<dbReference type="PROSITE" id="PS51465">
    <property type="entry name" value="KAZAL_2"/>
    <property type="match status" value="1"/>
</dbReference>
<dbReference type="GO" id="GO:0006811">
    <property type="term" value="P:monoatomic ion transport"/>
    <property type="evidence" value="ECO:0007669"/>
    <property type="project" value="UniProtKB-KW"/>
</dbReference>
<dbReference type="PANTHER" id="PTHR11388">
    <property type="entry name" value="ORGANIC ANION TRANSPORTER"/>
    <property type="match status" value="1"/>
</dbReference>
<dbReference type="InParanoid" id="A0A1X7UBD9"/>
<protein>
    <recommendedName>
        <fullName evidence="8">Solute carrier organic anion transporter family member</fullName>
    </recommendedName>
</protein>
<feature type="transmembrane region" description="Helical" evidence="8">
    <location>
        <begin position="408"/>
        <end position="428"/>
    </location>
</feature>
<dbReference type="InterPro" id="IPR020846">
    <property type="entry name" value="MFS_dom"/>
</dbReference>
<evidence type="ECO:0000256" key="8">
    <source>
        <dbReference type="RuleBase" id="RU362056"/>
    </source>
</evidence>
<feature type="transmembrane region" description="Helical" evidence="8">
    <location>
        <begin position="573"/>
        <end position="591"/>
    </location>
</feature>
<evidence type="ECO:0000256" key="4">
    <source>
        <dbReference type="ARBA" id="ARBA00022692"/>
    </source>
</evidence>
<evidence type="ECO:0000259" key="10">
    <source>
        <dbReference type="PROSITE" id="PS51465"/>
    </source>
</evidence>
<feature type="transmembrane region" description="Helical" evidence="8">
    <location>
        <begin position="333"/>
        <end position="357"/>
    </location>
</feature>
<dbReference type="NCBIfam" id="TIGR00805">
    <property type="entry name" value="oat"/>
    <property type="match status" value="1"/>
</dbReference>
<dbReference type="GO" id="GO:0016323">
    <property type="term" value="C:basolateral plasma membrane"/>
    <property type="evidence" value="ECO:0007669"/>
    <property type="project" value="TreeGrafter"/>
</dbReference>
<comment type="subcellular location">
    <subcellularLocation>
        <location evidence="1 8">Cell membrane</location>
        <topology evidence="1 8">Multi-pass membrane protein</topology>
    </subcellularLocation>
</comment>
<keyword evidence="8" id="KW-0813">Transport</keyword>
<organism evidence="11">
    <name type="scientific">Amphimedon queenslandica</name>
    <name type="common">Sponge</name>
    <dbReference type="NCBI Taxonomy" id="400682"/>
    <lineage>
        <taxon>Eukaryota</taxon>
        <taxon>Metazoa</taxon>
        <taxon>Porifera</taxon>
        <taxon>Demospongiae</taxon>
        <taxon>Heteroscleromorpha</taxon>
        <taxon>Haplosclerida</taxon>
        <taxon>Niphatidae</taxon>
        <taxon>Amphimedon</taxon>
    </lineage>
</organism>